<evidence type="ECO:0000313" key="2">
    <source>
        <dbReference type="Proteomes" id="UP000515981"/>
    </source>
</evidence>
<proteinExistence type="predicted"/>
<dbReference type="KEGG" id="ssun:H9Q77_14675"/>
<accession>A0A7G9FUQ7</accession>
<dbReference type="Proteomes" id="UP000515981">
    <property type="component" value="Chromosome"/>
</dbReference>
<dbReference type="RefSeq" id="WP_249326028.1">
    <property type="nucleotide sequence ID" value="NZ_CP060633.1"/>
</dbReference>
<name>A0A7G9FUQ7_9FIRM</name>
<evidence type="ECO:0000313" key="1">
    <source>
        <dbReference type="EMBL" id="QNM02289.1"/>
    </source>
</evidence>
<keyword evidence="2" id="KW-1185">Reference proteome</keyword>
<protein>
    <submittedName>
        <fullName evidence="1">Uncharacterized protein</fullName>
    </submittedName>
</protein>
<reference evidence="1 2" key="1">
    <citation type="submission" date="2020-08" db="EMBL/GenBank/DDBJ databases">
        <authorList>
            <person name="Liu C."/>
            <person name="Sun Q."/>
        </authorList>
    </citation>
    <scope>NUCLEOTIDE SEQUENCE [LARGE SCALE GENOMIC DNA]</scope>
    <source>
        <strain evidence="1 2">NSJ-8</strain>
    </source>
</reference>
<dbReference type="EMBL" id="CP060633">
    <property type="protein sequence ID" value="QNM02289.1"/>
    <property type="molecule type" value="Genomic_DNA"/>
</dbReference>
<organism evidence="1 2">
    <name type="scientific">Simiaoa sunii</name>
    <dbReference type="NCBI Taxonomy" id="2763672"/>
    <lineage>
        <taxon>Bacteria</taxon>
        <taxon>Bacillati</taxon>
        <taxon>Bacillota</taxon>
        <taxon>Clostridia</taxon>
        <taxon>Lachnospirales</taxon>
        <taxon>Lachnospiraceae</taxon>
        <taxon>Simiaoa</taxon>
    </lineage>
</organism>
<gene>
    <name evidence="1" type="ORF">H9Q77_14675</name>
</gene>
<sequence>MENSNIEIIGGGLFFTEIEVKNDNEKFVPSESDKEAIRKNIEEIECLKIQSP</sequence>
<dbReference type="AlphaFoldDB" id="A0A7G9FUQ7"/>